<dbReference type="RefSeq" id="WP_345228095.1">
    <property type="nucleotide sequence ID" value="NZ_BAABHA010000015.1"/>
</dbReference>
<feature type="signal peptide" evidence="1">
    <location>
        <begin position="1"/>
        <end position="20"/>
    </location>
</feature>
<protein>
    <recommendedName>
        <fullName evidence="4">DUF4082 domain-containing protein</fullName>
    </recommendedName>
</protein>
<accession>A0ABP8JNW0</accession>
<feature type="chain" id="PRO_5045554632" description="DUF4082 domain-containing protein" evidence="1">
    <location>
        <begin position="21"/>
        <end position="233"/>
    </location>
</feature>
<name>A0ABP8JNW0_9BACT</name>
<organism evidence="2 3">
    <name type="scientific">Hymenobacter koreensis</name>
    <dbReference type="NCBI Taxonomy" id="1084523"/>
    <lineage>
        <taxon>Bacteria</taxon>
        <taxon>Pseudomonadati</taxon>
        <taxon>Bacteroidota</taxon>
        <taxon>Cytophagia</taxon>
        <taxon>Cytophagales</taxon>
        <taxon>Hymenobacteraceae</taxon>
        <taxon>Hymenobacter</taxon>
    </lineage>
</organism>
<gene>
    <name evidence="2" type="ORF">GCM10023186_45770</name>
</gene>
<comment type="caution">
    <text evidence="2">The sequence shown here is derived from an EMBL/GenBank/DDBJ whole genome shotgun (WGS) entry which is preliminary data.</text>
</comment>
<sequence>MRYWYRFVFLALGLPAQAGAQSVGIGTASPASSAALEVSSTSKGLLLPRLTTAQMNAVSQPVPGLLVYNTTENKFYGYGIGSTPGTIAQTGQGASFPITNGGQSFTVGGLGLASALTFYLYNAATTTVTEVVTVNLYAGAGISGTLLSTQTRSVTLATTTLQAVTVSFPTGLWLAAGQQYTFSVNYGNTALFPAGSSTDTYAGGILYSGTAAFPNFDLAFRLEFLPGQWAPLN</sequence>
<proteinExistence type="predicted"/>
<evidence type="ECO:0000313" key="2">
    <source>
        <dbReference type="EMBL" id="GAA4393814.1"/>
    </source>
</evidence>
<keyword evidence="1" id="KW-0732">Signal</keyword>
<reference evidence="3" key="1">
    <citation type="journal article" date="2019" name="Int. J. Syst. Evol. Microbiol.">
        <title>The Global Catalogue of Microorganisms (GCM) 10K type strain sequencing project: providing services to taxonomists for standard genome sequencing and annotation.</title>
        <authorList>
            <consortium name="The Broad Institute Genomics Platform"/>
            <consortium name="The Broad Institute Genome Sequencing Center for Infectious Disease"/>
            <person name="Wu L."/>
            <person name="Ma J."/>
        </authorList>
    </citation>
    <scope>NUCLEOTIDE SEQUENCE [LARGE SCALE GENOMIC DNA]</scope>
    <source>
        <strain evidence="3">JCM 17924</strain>
    </source>
</reference>
<evidence type="ECO:0008006" key="4">
    <source>
        <dbReference type="Google" id="ProtNLM"/>
    </source>
</evidence>
<evidence type="ECO:0000313" key="3">
    <source>
        <dbReference type="Proteomes" id="UP001500454"/>
    </source>
</evidence>
<evidence type="ECO:0000256" key="1">
    <source>
        <dbReference type="SAM" id="SignalP"/>
    </source>
</evidence>
<dbReference type="EMBL" id="BAABHA010000015">
    <property type="protein sequence ID" value="GAA4393814.1"/>
    <property type="molecule type" value="Genomic_DNA"/>
</dbReference>
<keyword evidence="3" id="KW-1185">Reference proteome</keyword>
<dbReference type="Proteomes" id="UP001500454">
    <property type="component" value="Unassembled WGS sequence"/>
</dbReference>